<keyword evidence="3 7" id="KW-0812">Transmembrane</keyword>
<evidence type="ECO:0000313" key="9">
    <source>
        <dbReference type="Proteomes" id="UP000198598"/>
    </source>
</evidence>
<keyword evidence="4 7" id="KW-1133">Transmembrane helix</keyword>
<organism evidence="8 9">
    <name type="scientific">Spirosoma endophyticum</name>
    <dbReference type="NCBI Taxonomy" id="662367"/>
    <lineage>
        <taxon>Bacteria</taxon>
        <taxon>Pseudomonadati</taxon>
        <taxon>Bacteroidota</taxon>
        <taxon>Cytophagia</taxon>
        <taxon>Cytophagales</taxon>
        <taxon>Cytophagaceae</taxon>
        <taxon>Spirosoma</taxon>
    </lineage>
</organism>
<dbReference type="RefSeq" id="WP_093829224.1">
    <property type="nucleotide sequence ID" value="NZ_FOLQ01000007.1"/>
</dbReference>
<sequence>MDIIKELANKTALIGIWLTIPFSMLISWVFYSMEMVGDSSQKPFENATNDVPLIAICRNIEIDLKEMQDESDLPAKLQPVHDILM</sequence>
<evidence type="ECO:0000313" key="8">
    <source>
        <dbReference type="EMBL" id="SFD84091.1"/>
    </source>
</evidence>
<name>A0A1I1VMG7_9BACT</name>
<dbReference type="Proteomes" id="UP000198598">
    <property type="component" value="Unassembled WGS sequence"/>
</dbReference>
<evidence type="ECO:0000256" key="1">
    <source>
        <dbReference type="ARBA" id="ARBA00004141"/>
    </source>
</evidence>
<dbReference type="STRING" id="662367.SAMN05216167_107253"/>
<evidence type="ECO:0000256" key="7">
    <source>
        <dbReference type="SAM" id="Phobius"/>
    </source>
</evidence>
<keyword evidence="5" id="KW-0406">Ion transport</keyword>
<dbReference type="EMBL" id="FOLQ01000007">
    <property type="protein sequence ID" value="SFD84091.1"/>
    <property type="molecule type" value="Genomic_DNA"/>
</dbReference>
<evidence type="ECO:0000256" key="3">
    <source>
        <dbReference type="ARBA" id="ARBA00022692"/>
    </source>
</evidence>
<keyword evidence="6 7" id="KW-0472">Membrane</keyword>
<dbReference type="InterPro" id="IPR044669">
    <property type="entry name" value="YneE/VCCN1/2-like"/>
</dbReference>
<feature type="transmembrane region" description="Helical" evidence="7">
    <location>
        <begin position="12"/>
        <end position="31"/>
    </location>
</feature>
<evidence type="ECO:0000256" key="5">
    <source>
        <dbReference type="ARBA" id="ARBA00023065"/>
    </source>
</evidence>
<proteinExistence type="predicted"/>
<reference evidence="8 9" key="1">
    <citation type="submission" date="2016-10" db="EMBL/GenBank/DDBJ databases">
        <authorList>
            <person name="de Groot N.N."/>
        </authorList>
    </citation>
    <scope>NUCLEOTIDE SEQUENCE [LARGE SCALE GENOMIC DNA]</scope>
    <source>
        <strain evidence="8 9">DSM 26130</strain>
    </source>
</reference>
<keyword evidence="2" id="KW-0813">Transport</keyword>
<keyword evidence="9" id="KW-1185">Reference proteome</keyword>
<dbReference type="GO" id="GO:0016020">
    <property type="term" value="C:membrane"/>
    <property type="evidence" value="ECO:0007669"/>
    <property type="project" value="UniProtKB-SubCell"/>
</dbReference>
<gene>
    <name evidence="8" type="ORF">SAMN05216167_107253</name>
</gene>
<evidence type="ECO:0000256" key="4">
    <source>
        <dbReference type="ARBA" id="ARBA00022989"/>
    </source>
</evidence>
<dbReference type="Pfam" id="PF25539">
    <property type="entry name" value="Bestrophin_2"/>
    <property type="match status" value="1"/>
</dbReference>
<dbReference type="GO" id="GO:0006811">
    <property type="term" value="P:monoatomic ion transport"/>
    <property type="evidence" value="ECO:0007669"/>
    <property type="project" value="UniProtKB-KW"/>
</dbReference>
<comment type="subcellular location">
    <subcellularLocation>
        <location evidence="1">Membrane</location>
        <topology evidence="1">Multi-pass membrane protein</topology>
    </subcellularLocation>
</comment>
<dbReference type="AlphaFoldDB" id="A0A1I1VMG7"/>
<evidence type="ECO:0000256" key="6">
    <source>
        <dbReference type="ARBA" id="ARBA00023136"/>
    </source>
</evidence>
<evidence type="ECO:0000256" key="2">
    <source>
        <dbReference type="ARBA" id="ARBA00022448"/>
    </source>
</evidence>
<dbReference type="OrthoDB" id="445589at2"/>
<protein>
    <submittedName>
        <fullName evidence="8">Bestrophin, RFP-TM, chloride channel</fullName>
    </submittedName>
</protein>
<accession>A0A1I1VMG7</accession>